<dbReference type="GO" id="GO:0055085">
    <property type="term" value="P:transmembrane transport"/>
    <property type="evidence" value="ECO:0007669"/>
    <property type="project" value="InterPro"/>
</dbReference>
<keyword evidence="10" id="KW-1185">Reference proteome</keyword>
<comment type="similarity">
    <text evidence="7">Belongs to the binding-protein-dependent transport system permease family.</text>
</comment>
<evidence type="ECO:0000256" key="5">
    <source>
        <dbReference type="ARBA" id="ARBA00022989"/>
    </source>
</evidence>
<dbReference type="RefSeq" id="WP_168908198.1">
    <property type="nucleotide sequence ID" value="NZ_CP051428.1"/>
</dbReference>
<feature type="transmembrane region" description="Helical" evidence="7">
    <location>
        <begin position="252"/>
        <end position="274"/>
    </location>
</feature>
<dbReference type="Proteomes" id="UP000502136">
    <property type="component" value="Chromosome"/>
</dbReference>
<feature type="transmembrane region" description="Helical" evidence="7">
    <location>
        <begin position="120"/>
        <end position="141"/>
    </location>
</feature>
<feature type="transmembrane region" description="Helical" evidence="7">
    <location>
        <begin position="21"/>
        <end position="47"/>
    </location>
</feature>
<proteinExistence type="inferred from homology"/>
<dbReference type="Gene3D" id="1.10.3720.10">
    <property type="entry name" value="MetI-like"/>
    <property type="match status" value="1"/>
</dbReference>
<dbReference type="Pfam" id="PF00528">
    <property type="entry name" value="BPD_transp_1"/>
    <property type="match status" value="1"/>
</dbReference>
<comment type="subcellular location">
    <subcellularLocation>
        <location evidence="1 7">Cell membrane</location>
        <topology evidence="1 7">Multi-pass membrane protein</topology>
    </subcellularLocation>
</comment>
<dbReference type="EMBL" id="CP051428">
    <property type="protein sequence ID" value="QJC52645.1"/>
    <property type="molecule type" value="Genomic_DNA"/>
</dbReference>
<name>A0A6H2GZ15_9BACL</name>
<feature type="domain" description="ABC transmembrane type-1" evidence="8">
    <location>
        <begin position="85"/>
        <end position="274"/>
    </location>
</feature>
<dbReference type="InterPro" id="IPR035906">
    <property type="entry name" value="MetI-like_sf"/>
</dbReference>
<feature type="transmembrane region" description="Helical" evidence="7">
    <location>
        <begin position="89"/>
        <end position="111"/>
    </location>
</feature>
<dbReference type="PROSITE" id="PS50928">
    <property type="entry name" value="ABC_TM1"/>
    <property type="match status" value="1"/>
</dbReference>
<evidence type="ECO:0000259" key="8">
    <source>
        <dbReference type="PROSITE" id="PS50928"/>
    </source>
</evidence>
<evidence type="ECO:0000256" key="3">
    <source>
        <dbReference type="ARBA" id="ARBA00022475"/>
    </source>
</evidence>
<gene>
    <name evidence="9" type="ORF">HGI30_14440</name>
</gene>
<reference evidence="9 10" key="1">
    <citation type="submission" date="2020-04" db="EMBL/GenBank/DDBJ databases">
        <title>Novel Paenibacillus strain UniB2 isolated from commercial digestive syrup.</title>
        <authorList>
            <person name="Thorat V."/>
            <person name="Kirdat K."/>
            <person name="Tiwarekar B."/>
            <person name="Yadav A."/>
        </authorList>
    </citation>
    <scope>NUCLEOTIDE SEQUENCE [LARGE SCALE GENOMIC DNA]</scope>
    <source>
        <strain evidence="9 10">UniB2</strain>
    </source>
</reference>
<keyword evidence="3" id="KW-1003">Cell membrane</keyword>
<protein>
    <submittedName>
        <fullName evidence="9">Carbohydrate ABC transporter permease</fullName>
    </submittedName>
</protein>
<organism evidence="9 10">
    <name type="scientific">Paenibacillus albicereus</name>
    <dbReference type="NCBI Taxonomy" id="2726185"/>
    <lineage>
        <taxon>Bacteria</taxon>
        <taxon>Bacillati</taxon>
        <taxon>Bacillota</taxon>
        <taxon>Bacilli</taxon>
        <taxon>Bacillales</taxon>
        <taxon>Paenibacillaceae</taxon>
        <taxon>Paenibacillus</taxon>
    </lineage>
</organism>
<dbReference type="SUPFAM" id="SSF161098">
    <property type="entry name" value="MetI-like"/>
    <property type="match status" value="1"/>
</dbReference>
<feature type="transmembrane region" description="Helical" evidence="7">
    <location>
        <begin position="153"/>
        <end position="174"/>
    </location>
</feature>
<dbReference type="CDD" id="cd06261">
    <property type="entry name" value="TM_PBP2"/>
    <property type="match status" value="1"/>
</dbReference>
<sequence>MSDVLRTGNRAAAPRPLRPASALAGIGKHAALLALSLLAVFPLYWMIATSLKPEADVYGAAWVPLRPTLDNYAAAWSSIPMARMLSNSWVTALAQTLGQIATSLLAAYAFVRWRFRFSGLIYGLIALTWLVPFQVIMIPNYVAISGFGWRDTLAGLIVPNLASAFAVMQLYGAFKSYPSALIEAARLDGCGDFAILWRTILPNLKAPIASIGILLFITSWNDYFWPLLVTTKLEHSTIQKGLQMFISSDGNMWGALMAGTTIASLPVLLLYLLLQRSIIDSFVKGGLK</sequence>
<evidence type="ECO:0000313" key="9">
    <source>
        <dbReference type="EMBL" id="QJC52645.1"/>
    </source>
</evidence>
<keyword evidence="5 7" id="KW-1133">Transmembrane helix</keyword>
<keyword evidence="2 7" id="KW-0813">Transport</keyword>
<dbReference type="GO" id="GO:0005886">
    <property type="term" value="C:plasma membrane"/>
    <property type="evidence" value="ECO:0007669"/>
    <property type="project" value="UniProtKB-SubCell"/>
</dbReference>
<dbReference type="PANTHER" id="PTHR43744:SF8">
    <property type="entry name" value="SN-GLYCEROL-3-PHOSPHATE TRANSPORT SYSTEM PERMEASE PROTEIN UGPE"/>
    <property type="match status" value="1"/>
</dbReference>
<keyword evidence="4 7" id="KW-0812">Transmembrane</keyword>
<evidence type="ECO:0000256" key="1">
    <source>
        <dbReference type="ARBA" id="ARBA00004651"/>
    </source>
</evidence>
<evidence type="ECO:0000256" key="4">
    <source>
        <dbReference type="ARBA" id="ARBA00022692"/>
    </source>
</evidence>
<evidence type="ECO:0000256" key="7">
    <source>
        <dbReference type="RuleBase" id="RU363032"/>
    </source>
</evidence>
<evidence type="ECO:0000256" key="6">
    <source>
        <dbReference type="ARBA" id="ARBA00023136"/>
    </source>
</evidence>
<feature type="transmembrane region" description="Helical" evidence="7">
    <location>
        <begin position="195"/>
        <end position="217"/>
    </location>
</feature>
<dbReference type="PANTHER" id="PTHR43744">
    <property type="entry name" value="ABC TRANSPORTER PERMEASE PROTEIN MG189-RELATED-RELATED"/>
    <property type="match status" value="1"/>
</dbReference>
<dbReference type="KEGG" id="palr:HGI30_14440"/>
<accession>A0A6H2GZ15</accession>
<dbReference type="InterPro" id="IPR000515">
    <property type="entry name" value="MetI-like"/>
</dbReference>
<evidence type="ECO:0000313" key="10">
    <source>
        <dbReference type="Proteomes" id="UP000502136"/>
    </source>
</evidence>
<dbReference type="AlphaFoldDB" id="A0A6H2GZ15"/>
<evidence type="ECO:0000256" key="2">
    <source>
        <dbReference type="ARBA" id="ARBA00022448"/>
    </source>
</evidence>
<keyword evidence="6 7" id="KW-0472">Membrane</keyword>